<protein>
    <submittedName>
        <fullName evidence="1">Uncharacterized protein</fullName>
    </submittedName>
</protein>
<dbReference type="EMBL" id="KZ821631">
    <property type="protein sequence ID" value="PYH67167.1"/>
    <property type="molecule type" value="Genomic_DNA"/>
</dbReference>
<keyword evidence="2" id="KW-1185">Reference proteome</keyword>
<proteinExistence type="predicted"/>
<reference evidence="1" key="1">
    <citation type="submission" date="2016-12" db="EMBL/GenBank/DDBJ databases">
        <title>The genomes of Aspergillus section Nigri reveals drivers in fungal speciation.</title>
        <authorList>
            <consortium name="DOE Joint Genome Institute"/>
            <person name="Vesth T.C."/>
            <person name="Nybo J."/>
            <person name="Theobald S."/>
            <person name="Brandl J."/>
            <person name="Frisvad J.C."/>
            <person name="Nielsen K.F."/>
            <person name="Lyhne E.K."/>
            <person name="Kogle M.E."/>
            <person name="Kuo A."/>
            <person name="Riley R."/>
            <person name="Clum A."/>
            <person name="Nolan M."/>
            <person name="Lipzen A."/>
            <person name="Salamov A."/>
            <person name="Henrissat B."/>
            <person name="Wiebenga A."/>
            <person name="De Vries R.P."/>
            <person name="Grigoriev I.V."/>
            <person name="Mortensen U.H."/>
            <person name="Andersen M.R."/>
            <person name="Baker S.E."/>
        </authorList>
    </citation>
    <scope>NUCLEOTIDE SEQUENCE [LARGE SCALE GENOMIC DNA]</scope>
    <source>
        <strain evidence="1">CBS 113365</strain>
    </source>
</reference>
<organism evidence="1 2">
    <name type="scientific">Aspergillus vadensis (strain CBS 113365 / IMI 142717 / IBT 24658)</name>
    <dbReference type="NCBI Taxonomy" id="1448311"/>
    <lineage>
        <taxon>Eukaryota</taxon>
        <taxon>Fungi</taxon>
        <taxon>Dikarya</taxon>
        <taxon>Ascomycota</taxon>
        <taxon>Pezizomycotina</taxon>
        <taxon>Eurotiomycetes</taxon>
        <taxon>Eurotiomycetidae</taxon>
        <taxon>Eurotiales</taxon>
        <taxon>Aspergillaceae</taxon>
        <taxon>Aspergillus</taxon>
        <taxon>Aspergillus subgen. Circumdati</taxon>
    </lineage>
</organism>
<evidence type="ECO:0000313" key="2">
    <source>
        <dbReference type="Proteomes" id="UP000248405"/>
    </source>
</evidence>
<dbReference type="AlphaFoldDB" id="A0A319B353"/>
<dbReference type="Proteomes" id="UP000248405">
    <property type="component" value="Unassembled WGS sequence"/>
</dbReference>
<feature type="non-terminal residue" evidence="1">
    <location>
        <position position="1"/>
    </location>
</feature>
<name>A0A319B353_ASPVC</name>
<accession>A0A319B353</accession>
<dbReference type="RefSeq" id="XP_025560961.1">
    <property type="nucleotide sequence ID" value="XM_025711480.1"/>
</dbReference>
<evidence type="ECO:0000313" key="1">
    <source>
        <dbReference type="EMBL" id="PYH67167.1"/>
    </source>
</evidence>
<dbReference type="GeneID" id="37216072"/>
<gene>
    <name evidence="1" type="ORF">BO88DRAFT_466632</name>
</gene>
<sequence>VHGVASYGTGCYLGGHASPRATIIWSPGITLGAGAFFSHQGSFSSACFDNKK</sequence>